<evidence type="ECO:0000259" key="2">
    <source>
        <dbReference type="Pfam" id="PF17159"/>
    </source>
</evidence>
<feature type="transmembrane region" description="Helical" evidence="1">
    <location>
        <begin position="161"/>
        <end position="180"/>
    </location>
</feature>
<feature type="domain" description="Membrane-associated sensor" evidence="2">
    <location>
        <begin position="86"/>
        <end position="305"/>
    </location>
</feature>
<proteinExistence type="predicted"/>
<sequence length="438" mass="49181">MSFRSESHCPSQPQNVAGIFIILLYSPRPKLPHCFYNGEKQLGNEGSKVKDTMTEGRFLMWVIAAIILLMGIHVFHPQLVQSYNPINYVSFHAIFESISIIISLGIVLFSWKAFERQRFVRLLMLLFIFSTVGMVDFLHTLTFKGMPHFLTESSVAKATCFWIFARMVESVLMLAVMILPDKMAKRDLRVPVVAGAALFGLAITAVVFIFEKRLPVLVIEGQGTTPLKNGLEYFISFLHFLSLVVCLYYYYLEKRTTYLNLALAFTFLFLSEMIFTVYQSVFDIDNFIGHFFKVLGYYFILKGVFLLIKKKEPEPKGNAIVKQSPGAIFSFTEKEGGFVITFMDGGLLDEIGLRPAALIGTAVEDLLPPSEGDALDCCRECWETGTEQTFLATFNKKHLAISLAPIRKGGEVAEIAGTAIDVSNFVHYGTRGRPKSPA</sequence>
<evidence type="ECO:0000313" key="3">
    <source>
        <dbReference type="EMBL" id="RDU37765.1"/>
    </source>
</evidence>
<dbReference type="AlphaFoldDB" id="A0A3D8GTJ6"/>
<feature type="transmembrane region" description="Helical" evidence="1">
    <location>
        <begin position="88"/>
        <end position="110"/>
    </location>
</feature>
<dbReference type="Gene3D" id="3.30.450.20">
    <property type="entry name" value="PAS domain"/>
    <property type="match status" value="1"/>
</dbReference>
<dbReference type="Proteomes" id="UP000257144">
    <property type="component" value="Unassembled WGS sequence"/>
</dbReference>
<protein>
    <recommendedName>
        <fullName evidence="2">Membrane-associated sensor domain-containing protein</fullName>
    </recommendedName>
</protein>
<dbReference type="InterPro" id="IPR033425">
    <property type="entry name" value="MASE3"/>
</dbReference>
<dbReference type="EMBL" id="QNQT01000002">
    <property type="protein sequence ID" value="RDU37765.1"/>
    <property type="molecule type" value="Genomic_DNA"/>
</dbReference>
<accession>A0A3D8GTJ6</accession>
<reference evidence="3 4" key="1">
    <citation type="submission" date="2018-07" db="EMBL/GenBank/DDBJ databases">
        <title>Bacillus sp. YLB-04 draft genome sequence.</title>
        <authorList>
            <person name="Yu L."/>
            <person name="Tang X."/>
        </authorList>
    </citation>
    <scope>NUCLEOTIDE SEQUENCE [LARGE SCALE GENOMIC DNA]</scope>
    <source>
        <strain evidence="3 4">YLB-04</strain>
    </source>
</reference>
<feature type="transmembrane region" description="Helical" evidence="1">
    <location>
        <begin position="122"/>
        <end position="141"/>
    </location>
</feature>
<evidence type="ECO:0000256" key="1">
    <source>
        <dbReference type="SAM" id="Phobius"/>
    </source>
</evidence>
<feature type="transmembrane region" description="Helical" evidence="1">
    <location>
        <begin position="287"/>
        <end position="308"/>
    </location>
</feature>
<keyword evidence="1" id="KW-0812">Transmembrane</keyword>
<keyword evidence="1" id="KW-0472">Membrane</keyword>
<organism evidence="3 4">
    <name type="scientific">Neobacillus piezotolerans</name>
    <dbReference type="NCBI Taxonomy" id="2259171"/>
    <lineage>
        <taxon>Bacteria</taxon>
        <taxon>Bacillati</taxon>
        <taxon>Bacillota</taxon>
        <taxon>Bacilli</taxon>
        <taxon>Bacillales</taxon>
        <taxon>Bacillaceae</taxon>
        <taxon>Neobacillus</taxon>
    </lineage>
</organism>
<feature type="transmembrane region" description="Helical" evidence="1">
    <location>
        <begin position="192"/>
        <end position="210"/>
    </location>
</feature>
<feature type="transmembrane region" description="Helical" evidence="1">
    <location>
        <begin position="230"/>
        <end position="251"/>
    </location>
</feature>
<keyword evidence="1" id="KW-1133">Transmembrane helix</keyword>
<evidence type="ECO:0000313" key="4">
    <source>
        <dbReference type="Proteomes" id="UP000257144"/>
    </source>
</evidence>
<name>A0A3D8GTJ6_9BACI</name>
<keyword evidence="4" id="KW-1185">Reference proteome</keyword>
<feature type="transmembrane region" description="Helical" evidence="1">
    <location>
        <begin position="58"/>
        <end position="76"/>
    </location>
</feature>
<feature type="transmembrane region" description="Helical" evidence="1">
    <location>
        <begin position="258"/>
        <end position="281"/>
    </location>
</feature>
<dbReference type="Pfam" id="PF17159">
    <property type="entry name" value="MASE3"/>
    <property type="match status" value="1"/>
</dbReference>
<gene>
    <name evidence="3" type="ORF">DRW41_08030</name>
</gene>
<comment type="caution">
    <text evidence="3">The sequence shown here is derived from an EMBL/GenBank/DDBJ whole genome shotgun (WGS) entry which is preliminary data.</text>
</comment>